<gene>
    <name evidence="2" type="ORF">UFOVP361_54</name>
</gene>
<name>A0A6J7X1R1_9CAUD</name>
<evidence type="ECO:0000256" key="1">
    <source>
        <dbReference type="SAM" id="Phobius"/>
    </source>
</evidence>
<feature type="transmembrane region" description="Helical" evidence="1">
    <location>
        <begin position="28"/>
        <end position="48"/>
    </location>
</feature>
<protein>
    <submittedName>
        <fullName evidence="2">Uncharacterized protein</fullName>
    </submittedName>
</protein>
<organism evidence="2">
    <name type="scientific">uncultured Caudovirales phage</name>
    <dbReference type="NCBI Taxonomy" id="2100421"/>
    <lineage>
        <taxon>Viruses</taxon>
        <taxon>Duplodnaviria</taxon>
        <taxon>Heunggongvirae</taxon>
        <taxon>Uroviricota</taxon>
        <taxon>Caudoviricetes</taxon>
        <taxon>Peduoviridae</taxon>
        <taxon>Maltschvirus</taxon>
        <taxon>Maltschvirus maltsch</taxon>
    </lineage>
</organism>
<feature type="transmembrane region" description="Helical" evidence="1">
    <location>
        <begin position="54"/>
        <end position="74"/>
    </location>
</feature>
<proteinExistence type="predicted"/>
<accession>A0A6J7X1R1</accession>
<keyword evidence="1" id="KW-0472">Membrane</keyword>
<dbReference type="EMBL" id="LR798301">
    <property type="protein sequence ID" value="CAB5222254.1"/>
    <property type="molecule type" value="Genomic_DNA"/>
</dbReference>
<evidence type="ECO:0000313" key="2">
    <source>
        <dbReference type="EMBL" id="CAB5222254.1"/>
    </source>
</evidence>
<sequence>MELIIGALAVYKVIQLLDLLTPKEAMPWVKVVFTIALSYAVVLILWTTNPWVDGLAVATLAGATHAIIRMFLLMGDMARHKSVR</sequence>
<keyword evidence="1" id="KW-1133">Transmembrane helix</keyword>
<keyword evidence="1" id="KW-0812">Transmembrane</keyword>
<reference evidence="2" key="1">
    <citation type="submission" date="2020-05" db="EMBL/GenBank/DDBJ databases">
        <authorList>
            <person name="Chiriac C."/>
            <person name="Salcher M."/>
            <person name="Ghai R."/>
            <person name="Kavagutti S V."/>
        </authorList>
    </citation>
    <scope>NUCLEOTIDE SEQUENCE</scope>
</reference>